<dbReference type="AlphaFoldDB" id="A0AAV1JXY6"/>
<evidence type="ECO:0000259" key="1">
    <source>
        <dbReference type="Pfam" id="PF10213"/>
    </source>
</evidence>
<evidence type="ECO:0000313" key="3">
    <source>
        <dbReference type="Proteomes" id="UP001497472"/>
    </source>
</evidence>
<dbReference type="EMBL" id="CAVLEF010000215">
    <property type="protein sequence ID" value="CAK1553291.1"/>
    <property type="molecule type" value="Genomic_DNA"/>
</dbReference>
<dbReference type="GO" id="GO:0003735">
    <property type="term" value="F:structural constituent of ribosome"/>
    <property type="evidence" value="ECO:0007669"/>
    <property type="project" value="InterPro"/>
</dbReference>
<proteinExistence type="predicted"/>
<name>A0AAV1JXY6_9NEOP</name>
<feature type="domain" description="Small ribosomal subunit protein mS35 mitochondrial conserved" evidence="1">
    <location>
        <begin position="169"/>
        <end position="239"/>
    </location>
</feature>
<protein>
    <recommendedName>
        <fullName evidence="1">Small ribosomal subunit protein mS35 mitochondrial conserved domain-containing protein</fullName>
    </recommendedName>
</protein>
<reference evidence="2 3" key="1">
    <citation type="submission" date="2023-11" db="EMBL/GenBank/DDBJ databases">
        <authorList>
            <person name="Okamura Y."/>
        </authorList>
    </citation>
    <scope>NUCLEOTIDE SEQUENCE [LARGE SCALE GENOMIC DNA]</scope>
</reference>
<dbReference type="GO" id="GO:0032543">
    <property type="term" value="P:mitochondrial translation"/>
    <property type="evidence" value="ECO:0007669"/>
    <property type="project" value="InterPro"/>
</dbReference>
<organism evidence="2 3">
    <name type="scientific">Leptosia nina</name>
    <dbReference type="NCBI Taxonomy" id="320188"/>
    <lineage>
        <taxon>Eukaryota</taxon>
        <taxon>Metazoa</taxon>
        <taxon>Ecdysozoa</taxon>
        <taxon>Arthropoda</taxon>
        <taxon>Hexapoda</taxon>
        <taxon>Insecta</taxon>
        <taxon>Pterygota</taxon>
        <taxon>Neoptera</taxon>
        <taxon>Endopterygota</taxon>
        <taxon>Lepidoptera</taxon>
        <taxon>Glossata</taxon>
        <taxon>Ditrysia</taxon>
        <taxon>Papilionoidea</taxon>
        <taxon>Pieridae</taxon>
        <taxon>Pierinae</taxon>
        <taxon>Leptosia</taxon>
    </lineage>
</organism>
<comment type="caution">
    <text evidence="2">The sequence shown here is derived from an EMBL/GenBank/DDBJ whole genome shotgun (WGS) entry which is preliminary data.</text>
</comment>
<gene>
    <name evidence="2" type="ORF">LNINA_LOCUS12297</name>
</gene>
<keyword evidence="3" id="KW-1185">Reference proteome</keyword>
<dbReference type="InterPro" id="IPR039848">
    <property type="entry name" value="Ribosomal_mS35_mt"/>
</dbReference>
<dbReference type="Proteomes" id="UP001497472">
    <property type="component" value="Unassembled WGS sequence"/>
</dbReference>
<dbReference type="InterPro" id="IPR019349">
    <property type="entry name" value="Ribosomal_mS35_mit"/>
</dbReference>
<sequence>MSLFMKRNKPGVVFNTQILWRLNSTVAENKDEEEFRVLDILKKKDSRQKRIVRRAEVAPDRAEKMPTDQNWGNVWPGPRSFHPSSVPLPIRQGYVPKGQVPPGKKANAELMKIPNFLHLTPPVIKRQCEAIRKFCTEWPKLLNSEEAIDKHYPVEIITSDYCHASPTIRNPMARVVTLRIKLANLDLDKHAKDKFLRLVGDRYDEKTDLVTLTADRCPLRKQNLDYVNYLLTAAYHEAWTVEEWEKEKMEDDMEYYVWDNNQSKRNLIDWYHRVSGTEQVLSDEEYRNYDISSIPHAKEYKEAVSNLFNEGESEETIEKYGGTVRKLLGLPERTV</sequence>
<dbReference type="PANTHER" id="PTHR13490:SF0">
    <property type="entry name" value="SMALL RIBOSOMAL SUBUNIT PROTEIN MS35"/>
    <property type="match status" value="1"/>
</dbReference>
<dbReference type="PANTHER" id="PTHR13490">
    <property type="entry name" value="MITOCHONDRIAL 28S RIBOSOMAL PROTEIN S28"/>
    <property type="match status" value="1"/>
</dbReference>
<evidence type="ECO:0000313" key="2">
    <source>
        <dbReference type="EMBL" id="CAK1553291.1"/>
    </source>
</evidence>
<dbReference type="GO" id="GO:0005763">
    <property type="term" value="C:mitochondrial small ribosomal subunit"/>
    <property type="evidence" value="ECO:0007669"/>
    <property type="project" value="TreeGrafter"/>
</dbReference>
<accession>A0AAV1JXY6</accession>
<dbReference type="Pfam" id="PF10213">
    <property type="entry name" value="MRP-S28"/>
    <property type="match status" value="1"/>
</dbReference>